<dbReference type="OrthoDB" id="9772100at2"/>
<dbReference type="InterPro" id="IPR001789">
    <property type="entry name" value="Sig_transdc_resp-reg_receiver"/>
</dbReference>
<dbReference type="SUPFAM" id="SSF47384">
    <property type="entry name" value="Homodimeric domain of signal transducing histidine kinase"/>
    <property type="match status" value="1"/>
</dbReference>
<feature type="transmembrane region" description="Helical" evidence="8">
    <location>
        <begin position="112"/>
        <end position="133"/>
    </location>
</feature>
<feature type="transmembrane region" description="Helical" evidence="8">
    <location>
        <begin position="7"/>
        <end position="29"/>
    </location>
</feature>
<dbReference type="Pfam" id="PF01814">
    <property type="entry name" value="Hemerythrin"/>
    <property type="match status" value="1"/>
</dbReference>
<protein>
    <recommendedName>
        <fullName evidence="3">histidine kinase</fullName>
        <ecNumber evidence="3">2.7.13.3</ecNumber>
    </recommendedName>
</protein>
<dbReference type="Pfam" id="PF02518">
    <property type="entry name" value="HATPase_c"/>
    <property type="match status" value="1"/>
</dbReference>
<reference evidence="13 14" key="1">
    <citation type="submission" date="2014-08" db="EMBL/GenBank/DDBJ databases">
        <title>Genomic and Phenotypic Diversity of Colwellia psychrerythraea strains from Disparate Marine Basins.</title>
        <authorList>
            <person name="Techtmann S.M."/>
            <person name="Stelling S.C."/>
            <person name="Utturkar S.M."/>
            <person name="Alshibli N."/>
            <person name="Harris A."/>
            <person name="Brown S.D."/>
            <person name="Hazen T.C."/>
        </authorList>
    </citation>
    <scope>NUCLEOTIDE SEQUENCE [LARGE SCALE GENOMIC DNA]</scope>
    <source>
        <strain evidence="13 14">ND2E</strain>
    </source>
</reference>
<dbReference type="SMART" id="SM00448">
    <property type="entry name" value="REC"/>
    <property type="match status" value="1"/>
</dbReference>
<dbReference type="InterPro" id="IPR012827">
    <property type="entry name" value="Hemerythrin_metal-bd"/>
</dbReference>
<dbReference type="NCBIfam" id="TIGR00229">
    <property type="entry name" value="sensory_box"/>
    <property type="match status" value="4"/>
</dbReference>
<dbReference type="NCBIfam" id="TIGR02481">
    <property type="entry name" value="hemeryth_dom"/>
    <property type="match status" value="1"/>
</dbReference>
<sequence length="1192" mass="135617">MWSFFGLIKNVFTTLLSFTSLLFIVTYLYRSPIFYNTQDVIPMALSTSLGFLCVSGVLIVNDKKNYFMKTFTHLSPSTALIRFITPFTVFSIFITGLVQHYMFAVSSVNNSIFLSTTILILFAIICGFIAMLVTQKLMSFQDESNKYLHQYKSMVTLSSGMQALLNDKFEYLAVNQAYVEKLNLTIEEVVGKHLSDIFGKKYFESKIKNHCERCLAGEVIKLERWMKLTAEHQLFMEIELSPYYQNDGKIYGIMVNARDITQLKQYQDNLEKSKLVIENSRVIAFRWKPDCSVEHVSSNVDLLGIQANELLSGKIKYTDLVHPQDSARVMQEVRGFTEKGVKQFIHEYRIVSHSGKMCWVEDRTNIERDEEGNVVFYQGIVIDITEKKQVELKLKQSNTIIQNVINSTPDLIFAKNKEHQYILANNAFAQSLKQSPQSLIGKMDREFDYTDEQIGNFREQDEKVLNGRCVITPSRRPLDGNKVLETSKFPLRNEDGEIGGVIGIGHDVTEHIANLAKISKQQMELSQTLDAIFDAVITIDDSGLIQSCNRATELMFGYHVDDLIGKNVCLLMPDMLAENHDVSMNSFLLSSEIQLTGRGRELVGKHKDQKQFPLHLAIAELPKNQDERKRFVSVCHDLSKTKQHEKLLNRTQKMEALGQLTGGIAHDYNNMLGVIIGYSDILKAQLKDQPGLLNFVEQIHQAGDRGAQLTRKLLSFSRQTPNASQESDINRLIKNNKDVLRKTLLSIELRLNLDVTIQQVNIDRSSFEDALLNMAINAMHAMPFGGVLSLSTREVELSKEQAVNYNIEQGEYVQLSIEDNGEGMSKEIQDKIFEPFFSTKGEQGSGLGLAQVYGFIKSSMGAINVYSELGSGTRFSLYLPIPKVENKVENKVNNTEEQWRVFGSETILVVDDEPQLRALAQTILTTKGYRVLTASNGIEALAALEESPIDLMFSDIIMPKMNGYLLVEKAQKLYPELKIILASGFQGNLSDRNIMLDEDIIAKPYENNYLLRRIRACLDKQDIKTIKDSHQKNNLSTSKSSAMKSIVWTNDMSIDGGGELDEDHKLMFTLLNRCQESLEEQGNHQSTQAIITDLVQYIHEHFASEELLMNNINYPYTKNHCDVHRMIIEQLNQKSLVCSDKEVLKWLITDMSSWLVEHIMEMDKPLQKYILKHNKQVGSGLKENTEDEIHDE</sequence>
<evidence type="ECO:0000256" key="6">
    <source>
        <dbReference type="ARBA" id="ARBA00023004"/>
    </source>
</evidence>
<dbReference type="PROSITE" id="PS50109">
    <property type="entry name" value="HIS_KIN"/>
    <property type="match status" value="1"/>
</dbReference>
<dbReference type="PRINTS" id="PR00344">
    <property type="entry name" value="BCTRLSENSOR"/>
</dbReference>
<dbReference type="SUPFAM" id="SSF55785">
    <property type="entry name" value="PYP-like sensor domain (PAS domain)"/>
    <property type="match status" value="4"/>
</dbReference>
<evidence type="ECO:0000256" key="4">
    <source>
        <dbReference type="ARBA" id="ARBA00022553"/>
    </source>
</evidence>
<evidence type="ECO:0000256" key="3">
    <source>
        <dbReference type="ARBA" id="ARBA00012438"/>
    </source>
</evidence>
<dbReference type="GO" id="GO:0005524">
    <property type="term" value="F:ATP binding"/>
    <property type="evidence" value="ECO:0007669"/>
    <property type="project" value="UniProtKB-KW"/>
</dbReference>
<dbReference type="Gene3D" id="3.30.565.10">
    <property type="entry name" value="Histidine kinase-like ATPase, C-terminal domain"/>
    <property type="match status" value="1"/>
</dbReference>
<dbReference type="Pfam" id="PF08448">
    <property type="entry name" value="PAS_4"/>
    <property type="match status" value="2"/>
</dbReference>
<feature type="transmembrane region" description="Helical" evidence="8">
    <location>
        <begin position="80"/>
        <end position="100"/>
    </location>
</feature>
<evidence type="ECO:0000256" key="5">
    <source>
        <dbReference type="ARBA" id="ARBA00022723"/>
    </source>
</evidence>
<evidence type="ECO:0000256" key="7">
    <source>
        <dbReference type="PROSITE-ProRule" id="PRU00169"/>
    </source>
</evidence>
<dbReference type="InterPro" id="IPR016131">
    <property type="entry name" value="Haemerythrin_Fe_BS"/>
</dbReference>
<dbReference type="PROSITE" id="PS50110">
    <property type="entry name" value="RESPONSE_REGULATORY"/>
    <property type="match status" value="1"/>
</dbReference>
<dbReference type="Gene3D" id="1.20.120.50">
    <property type="entry name" value="Hemerythrin-like"/>
    <property type="match status" value="1"/>
</dbReference>
<evidence type="ECO:0000259" key="10">
    <source>
        <dbReference type="PROSITE" id="PS50110"/>
    </source>
</evidence>
<keyword evidence="8" id="KW-1133">Transmembrane helix</keyword>
<dbReference type="Proteomes" id="UP000029843">
    <property type="component" value="Unassembled WGS sequence"/>
</dbReference>
<dbReference type="Pfam" id="PF13426">
    <property type="entry name" value="PAS_9"/>
    <property type="match status" value="1"/>
</dbReference>
<keyword evidence="13" id="KW-0418">Kinase</keyword>
<dbReference type="Gene3D" id="3.30.450.20">
    <property type="entry name" value="PAS domain"/>
    <property type="match status" value="4"/>
</dbReference>
<gene>
    <name evidence="13" type="ORF">ND2E_4292</name>
</gene>
<comment type="catalytic activity">
    <reaction evidence="1">
        <text>ATP + protein L-histidine = ADP + protein N-phospho-L-histidine.</text>
        <dbReference type="EC" id="2.7.13.3"/>
    </reaction>
</comment>
<keyword evidence="4 7" id="KW-0597">Phosphoprotein</keyword>
<dbReference type="PANTHER" id="PTHR43065:SF42">
    <property type="entry name" value="TWO-COMPONENT SENSOR PPRA"/>
    <property type="match status" value="1"/>
</dbReference>
<dbReference type="InterPro" id="IPR035938">
    <property type="entry name" value="Hemerythrin-like_sf"/>
</dbReference>
<dbReference type="SMART" id="SM00388">
    <property type="entry name" value="HisKA"/>
    <property type="match status" value="1"/>
</dbReference>
<dbReference type="Gene3D" id="3.40.50.2300">
    <property type="match status" value="1"/>
</dbReference>
<dbReference type="PROSITE" id="PS00550">
    <property type="entry name" value="HEMERYTHRINS"/>
    <property type="match status" value="1"/>
</dbReference>
<dbReference type="Pfam" id="PF08447">
    <property type="entry name" value="PAS_3"/>
    <property type="match status" value="1"/>
</dbReference>
<feature type="domain" description="PAS" evidence="11">
    <location>
        <begin position="301"/>
        <end position="340"/>
    </location>
</feature>
<dbReference type="SMART" id="SM00387">
    <property type="entry name" value="HATPase_c"/>
    <property type="match status" value="1"/>
</dbReference>
<dbReference type="InterPro" id="IPR036890">
    <property type="entry name" value="HATPase_C_sf"/>
</dbReference>
<dbReference type="InterPro" id="IPR000700">
    <property type="entry name" value="PAS-assoc_C"/>
</dbReference>
<dbReference type="InterPro" id="IPR004358">
    <property type="entry name" value="Sig_transdc_His_kin-like_C"/>
</dbReference>
<dbReference type="CDD" id="cd00130">
    <property type="entry name" value="PAS"/>
    <property type="match status" value="2"/>
</dbReference>
<organism evidence="13 14">
    <name type="scientific">Colwellia psychrerythraea</name>
    <name type="common">Vibrio psychroerythus</name>
    <dbReference type="NCBI Taxonomy" id="28229"/>
    <lineage>
        <taxon>Bacteria</taxon>
        <taxon>Pseudomonadati</taxon>
        <taxon>Pseudomonadota</taxon>
        <taxon>Gammaproteobacteria</taxon>
        <taxon>Alteromonadales</taxon>
        <taxon>Colwelliaceae</taxon>
        <taxon>Colwellia</taxon>
    </lineage>
</organism>
<dbReference type="Pfam" id="PF00072">
    <property type="entry name" value="Response_reg"/>
    <property type="match status" value="1"/>
</dbReference>
<dbReference type="PANTHER" id="PTHR43065">
    <property type="entry name" value="SENSOR HISTIDINE KINASE"/>
    <property type="match status" value="1"/>
</dbReference>
<dbReference type="CDD" id="cd12107">
    <property type="entry name" value="Hemerythrin"/>
    <property type="match status" value="1"/>
</dbReference>
<dbReference type="InterPro" id="IPR036097">
    <property type="entry name" value="HisK_dim/P_sf"/>
</dbReference>
<dbReference type="PROSITE" id="PS50112">
    <property type="entry name" value="PAS"/>
    <property type="match status" value="2"/>
</dbReference>
<dbReference type="PROSITE" id="PS50113">
    <property type="entry name" value="PAC"/>
    <property type="match status" value="2"/>
</dbReference>
<dbReference type="InterPro" id="IPR000014">
    <property type="entry name" value="PAS"/>
</dbReference>
<proteinExistence type="inferred from homology"/>
<dbReference type="Pfam" id="PF00512">
    <property type="entry name" value="HisKA"/>
    <property type="match status" value="1"/>
</dbReference>
<evidence type="ECO:0000259" key="11">
    <source>
        <dbReference type="PROSITE" id="PS50112"/>
    </source>
</evidence>
<dbReference type="CDD" id="cd00082">
    <property type="entry name" value="HisKA"/>
    <property type="match status" value="1"/>
</dbReference>
<evidence type="ECO:0000259" key="12">
    <source>
        <dbReference type="PROSITE" id="PS50113"/>
    </source>
</evidence>
<evidence type="ECO:0000256" key="1">
    <source>
        <dbReference type="ARBA" id="ARBA00000085"/>
    </source>
</evidence>
<feature type="modified residue" description="4-aspartylphosphate" evidence="7">
    <location>
        <position position="955"/>
    </location>
</feature>
<dbReference type="InterPro" id="IPR003661">
    <property type="entry name" value="HisK_dim/P_dom"/>
</dbReference>
<feature type="domain" description="PAC" evidence="12">
    <location>
        <begin position="220"/>
        <end position="272"/>
    </location>
</feature>
<dbReference type="SUPFAM" id="SSF55874">
    <property type="entry name" value="ATPase domain of HSP90 chaperone/DNA topoisomerase II/histidine kinase"/>
    <property type="match status" value="1"/>
</dbReference>
<feature type="domain" description="PAS" evidence="11">
    <location>
        <begin position="521"/>
        <end position="574"/>
    </location>
</feature>
<keyword evidence="13" id="KW-0808">Transferase</keyword>
<feature type="domain" description="Response regulatory" evidence="10">
    <location>
        <begin position="906"/>
        <end position="1018"/>
    </location>
</feature>
<dbReference type="SUPFAM" id="SSF52172">
    <property type="entry name" value="CheY-like"/>
    <property type="match status" value="1"/>
</dbReference>
<keyword evidence="5" id="KW-0479">Metal-binding</keyword>
<dbReference type="InterPro" id="IPR035965">
    <property type="entry name" value="PAS-like_dom_sf"/>
</dbReference>
<evidence type="ECO:0000313" key="13">
    <source>
        <dbReference type="EMBL" id="KGJ87554.1"/>
    </source>
</evidence>
<dbReference type="InterPro" id="IPR012312">
    <property type="entry name" value="Hemerythrin-like"/>
</dbReference>
<keyword evidence="6" id="KW-0408">Iron</keyword>
<dbReference type="Gene3D" id="1.10.287.130">
    <property type="match status" value="1"/>
</dbReference>
<dbReference type="InterPro" id="IPR013656">
    <property type="entry name" value="PAS_4"/>
</dbReference>
<dbReference type="EC" id="2.7.13.3" evidence="3"/>
<dbReference type="InterPro" id="IPR013655">
    <property type="entry name" value="PAS_fold_3"/>
</dbReference>
<dbReference type="GO" id="GO:0046872">
    <property type="term" value="F:metal ion binding"/>
    <property type="evidence" value="ECO:0007669"/>
    <property type="project" value="UniProtKB-KW"/>
</dbReference>
<dbReference type="PATRIC" id="fig|28229.4.peg.3652"/>
<evidence type="ECO:0000313" key="14">
    <source>
        <dbReference type="Proteomes" id="UP000029843"/>
    </source>
</evidence>
<dbReference type="AlphaFoldDB" id="A0A099KA15"/>
<dbReference type="InterPro" id="IPR005467">
    <property type="entry name" value="His_kinase_dom"/>
</dbReference>
<accession>A0A099KA15</accession>
<dbReference type="SMART" id="SM00086">
    <property type="entry name" value="PAC"/>
    <property type="match status" value="3"/>
</dbReference>
<feature type="domain" description="PAC" evidence="12">
    <location>
        <begin position="344"/>
        <end position="396"/>
    </location>
</feature>
<dbReference type="SMART" id="SM00091">
    <property type="entry name" value="PAS"/>
    <property type="match status" value="4"/>
</dbReference>
<keyword evidence="8" id="KW-0812">Transmembrane</keyword>
<keyword evidence="8" id="KW-0472">Membrane</keyword>
<feature type="domain" description="Histidine kinase" evidence="9">
    <location>
        <begin position="663"/>
        <end position="883"/>
    </location>
</feature>
<evidence type="ECO:0000256" key="8">
    <source>
        <dbReference type="SAM" id="Phobius"/>
    </source>
</evidence>
<dbReference type="InterPro" id="IPR003594">
    <property type="entry name" value="HATPase_dom"/>
</dbReference>
<comment type="caution">
    <text evidence="13">The sequence shown here is derived from an EMBL/GenBank/DDBJ whole genome shotgun (WGS) entry which is preliminary data.</text>
</comment>
<name>A0A099KA15_COLPS</name>
<evidence type="ECO:0000259" key="9">
    <source>
        <dbReference type="PROSITE" id="PS50109"/>
    </source>
</evidence>
<dbReference type="InterPro" id="IPR011006">
    <property type="entry name" value="CheY-like_superfamily"/>
</dbReference>
<dbReference type="EMBL" id="JQED01000053">
    <property type="protein sequence ID" value="KGJ87554.1"/>
    <property type="molecule type" value="Genomic_DNA"/>
</dbReference>
<evidence type="ECO:0000256" key="2">
    <source>
        <dbReference type="ARBA" id="ARBA00010587"/>
    </source>
</evidence>
<dbReference type="InterPro" id="IPR001610">
    <property type="entry name" value="PAC"/>
</dbReference>
<dbReference type="GO" id="GO:0000155">
    <property type="term" value="F:phosphorelay sensor kinase activity"/>
    <property type="evidence" value="ECO:0007669"/>
    <property type="project" value="InterPro"/>
</dbReference>
<feature type="transmembrane region" description="Helical" evidence="8">
    <location>
        <begin position="41"/>
        <end position="60"/>
    </location>
</feature>
<dbReference type="SUPFAM" id="SSF47188">
    <property type="entry name" value="Hemerythrin-like"/>
    <property type="match status" value="1"/>
</dbReference>
<comment type="similarity">
    <text evidence="2">Belongs to the hemerythrin family.</text>
</comment>